<feature type="transmembrane region" description="Helical" evidence="8">
    <location>
        <begin position="108"/>
        <end position="125"/>
    </location>
</feature>
<feature type="transmembrane region" description="Helical" evidence="8">
    <location>
        <begin position="154"/>
        <end position="171"/>
    </location>
</feature>
<feature type="transmembrane region" description="Helical" evidence="8">
    <location>
        <begin position="43"/>
        <end position="62"/>
    </location>
</feature>
<feature type="transmembrane region" description="Helical" evidence="8">
    <location>
        <begin position="74"/>
        <end position="96"/>
    </location>
</feature>
<dbReference type="PANTHER" id="PTHR22911">
    <property type="entry name" value="ACYL-MALONYL CONDENSING ENZYME-RELATED"/>
    <property type="match status" value="1"/>
</dbReference>
<dbReference type="InterPro" id="IPR004626">
    <property type="entry name" value="RarD"/>
</dbReference>
<feature type="transmembrane region" description="Helical" evidence="8">
    <location>
        <begin position="272"/>
        <end position="292"/>
    </location>
</feature>
<evidence type="ECO:0000256" key="2">
    <source>
        <dbReference type="ARBA" id="ARBA00007362"/>
    </source>
</evidence>
<keyword evidence="5 8" id="KW-0812">Transmembrane</keyword>
<evidence type="ECO:0000259" key="9">
    <source>
        <dbReference type="Pfam" id="PF00892"/>
    </source>
</evidence>
<dbReference type="SUPFAM" id="SSF103481">
    <property type="entry name" value="Multidrug resistance efflux transporter EmrE"/>
    <property type="match status" value="2"/>
</dbReference>
<dbReference type="InterPro" id="IPR000620">
    <property type="entry name" value="EamA_dom"/>
</dbReference>
<evidence type="ECO:0000256" key="6">
    <source>
        <dbReference type="ARBA" id="ARBA00022989"/>
    </source>
</evidence>
<evidence type="ECO:0000256" key="8">
    <source>
        <dbReference type="SAM" id="Phobius"/>
    </source>
</evidence>
<dbReference type="EMBL" id="CP031555">
    <property type="protein sequence ID" value="AXO15876.1"/>
    <property type="molecule type" value="Genomic_DNA"/>
</dbReference>
<evidence type="ECO:0000256" key="4">
    <source>
        <dbReference type="ARBA" id="ARBA00022475"/>
    </source>
</evidence>
<accession>A0ABM6Y3P6</accession>
<dbReference type="PANTHER" id="PTHR22911:SF137">
    <property type="entry name" value="SOLUTE CARRIER FAMILY 35 MEMBER G2-RELATED"/>
    <property type="match status" value="1"/>
</dbReference>
<sequence>MSTQEKPALIGPGPLAGLAAFTIWGTFGIYFKLVGFAGPVEILSHRIIWSAILTLLLVFVLGRRKQLWALISSAKTIGYLFLSSVLIAGNWIIYIWAVNNAHALEASLGYYIMPLVMLILARVFFGEKLNRIQLVSVAICAVGVLNLLVFYGHLPWIALSLSSLFAFYGVIRKLVPADPIAGLFVECALLAPMSLGYMIWLDSHGGSAFGTIGFTQDALLIGLGVCTAVPLVLFAYAARNMKFSALGLMQYLNPTLQFFVAVLVFGETFTQAHMITYGLVWIGLAIFTWDNLRTAQQNRAKS</sequence>
<feature type="transmembrane region" description="Helical" evidence="8">
    <location>
        <begin position="220"/>
        <end position="238"/>
    </location>
</feature>
<comment type="similarity">
    <text evidence="2">Belongs to the EamA transporter family.</text>
</comment>
<dbReference type="Proteomes" id="UP000256971">
    <property type="component" value="Chromosome"/>
</dbReference>
<reference evidence="10 11" key="1">
    <citation type="submission" date="2018-08" db="EMBL/GenBank/DDBJ databases">
        <title>Complete genome sequence of type strain Thalassospira indica MCCC 1A01103T, isolated from isolated from deep seawater of the Indian Ocean.</title>
        <authorList>
            <person name="Liu Y."/>
        </authorList>
    </citation>
    <scope>NUCLEOTIDE SEQUENCE [LARGE SCALE GENOMIC DNA]</scope>
    <source>
        <strain evidence="10 11">PB8BT</strain>
    </source>
</reference>
<dbReference type="NCBIfam" id="TIGR00688">
    <property type="entry name" value="rarD"/>
    <property type="match status" value="1"/>
</dbReference>
<keyword evidence="6 8" id="KW-1133">Transmembrane helix</keyword>
<evidence type="ECO:0000256" key="3">
    <source>
        <dbReference type="ARBA" id="ARBA00022448"/>
    </source>
</evidence>
<evidence type="ECO:0000256" key="5">
    <source>
        <dbReference type="ARBA" id="ARBA00022692"/>
    </source>
</evidence>
<protein>
    <submittedName>
        <fullName evidence="10">EamA family transporter RarD</fullName>
    </submittedName>
</protein>
<evidence type="ECO:0000256" key="1">
    <source>
        <dbReference type="ARBA" id="ARBA00004651"/>
    </source>
</evidence>
<evidence type="ECO:0000256" key="7">
    <source>
        <dbReference type="ARBA" id="ARBA00023136"/>
    </source>
</evidence>
<feature type="transmembrane region" description="Helical" evidence="8">
    <location>
        <begin position="183"/>
        <end position="200"/>
    </location>
</feature>
<name>A0ABM6Y3P6_9PROT</name>
<dbReference type="InterPro" id="IPR037185">
    <property type="entry name" value="EmrE-like"/>
</dbReference>
<feature type="transmembrane region" description="Helical" evidence="8">
    <location>
        <begin position="12"/>
        <end position="31"/>
    </location>
</feature>
<gene>
    <name evidence="10" type="primary">rarD</name>
    <name evidence="10" type="ORF">DY252_17830</name>
</gene>
<keyword evidence="11" id="KW-1185">Reference proteome</keyword>
<feature type="transmembrane region" description="Helical" evidence="8">
    <location>
        <begin position="132"/>
        <end position="148"/>
    </location>
</feature>
<feature type="transmembrane region" description="Helical" evidence="8">
    <location>
        <begin position="245"/>
        <end position="266"/>
    </location>
</feature>
<proteinExistence type="inferred from homology"/>
<dbReference type="Pfam" id="PF00892">
    <property type="entry name" value="EamA"/>
    <property type="match status" value="1"/>
</dbReference>
<feature type="domain" description="EamA" evidence="9">
    <location>
        <begin position="13"/>
        <end position="146"/>
    </location>
</feature>
<keyword evidence="7 8" id="KW-0472">Membrane</keyword>
<organism evidence="10 11">
    <name type="scientific">Thalassospira indica</name>
    <dbReference type="NCBI Taxonomy" id="1891279"/>
    <lineage>
        <taxon>Bacteria</taxon>
        <taxon>Pseudomonadati</taxon>
        <taxon>Pseudomonadota</taxon>
        <taxon>Alphaproteobacteria</taxon>
        <taxon>Rhodospirillales</taxon>
        <taxon>Thalassospiraceae</taxon>
        <taxon>Thalassospira</taxon>
    </lineage>
</organism>
<keyword evidence="4" id="KW-1003">Cell membrane</keyword>
<comment type="subcellular location">
    <subcellularLocation>
        <location evidence="1">Cell membrane</location>
        <topology evidence="1">Multi-pass membrane protein</topology>
    </subcellularLocation>
</comment>
<keyword evidence="3" id="KW-0813">Transport</keyword>
<dbReference type="RefSeq" id="WP_064788901.1">
    <property type="nucleotide sequence ID" value="NZ_CP031555.1"/>
</dbReference>
<evidence type="ECO:0000313" key="10">
    <source>
        <dbReference type="EMBL" id="AXO15876.1"/>
    </source>
</evidence>
<evidence type="ECO:0000313" key="11">
    <source>
        <dbReference type="Proteomes" id="UP000256971"/>
    </source>
</evidence>